<protein>
    <submittedName>
        <fullName evidence="1">Uncharacterized protein</fullName>
    </submittedName>
</protein>
<reference evidence="1" key="1">
    <citation type="submission" date="2020-10" db="EMBL/GenBank/DDBJ databases">
        <authorList>
            <person name="Han B."/>
            <person name="Lu T."/>
            <person name="Zhao Q."/>
            <person name="Huang X."/>
            <person name="Zhao Y."/>
        </authorList>
    </citation>
    <scope>NUCLEOTIDE SEQUENCE</scope>
</reference>
<proteinExistence type="predicted"/>
<evidence type="ECO:0000313" key="2">
    <source>
        <dbReference type="Proteomes" id="UP000604825"/>
    </source>
</evidence>
<dbReference type="EMBL" id="CAJGYO010000007">
    <property type="protein sequence ID" value="CAD6243047.1"/>
    <property type="molecule type" value="Genomic_DNA"/>
</dbReference>
<comment type="caution">
    <text evidence="1">The sequence shown here is derived from an EMBL/GenBank/DDBJ whole genome shotgun (WGS) entry which is preliminary data.</text>
</comment>
<evidence type="ECO:0000313" key="1">
    <source>
        <dbReference type="EMBL" id="CAD6243047.1"/>
    </source>
</evidence>
<gene>
    <name evidence="1" type="ORF">NCGR_LOCUS28344</name>
</gene>
<name>A0A811PDZ8_9POAL</name>
<keyword evidence="2" id="KW-1185">Reference proteome</keyword>
<accession>A0A811PDZ8</accession>
<dbReference type="AlphaFoldDB" id="A0A811PDZ8"/>
<dbReference type="Proteomes" id="UP000604825">
    <property type="component" value="Unassembled WGS sequence"/>
</dbReference>
<organism evidence="1 2">
    <name type="scientific">Miscanthus lutarioriparius</name>
    <dbReference type="NCBI Taxonomy" id="422564"/>
    <lineage>
        <taxon>Eukaryota</taxon>
        <taxon>Viridiplantae</taxon>
        <taxon>Streptophyta</taxon>
        <taxon>Embryophyta</taxon>
        <taxon>Tracheophyta</taxon>
        <taxon>Spermatophyta</taxon>
        <taxon>Magnoliopsida</taxon>
        <taxon>Liliopsida</taxon>
        <taxon>Poales</taxon>
        <taxon>Poaceae</taxon>
        <taxon>PACMAD clade</taxon>
        <taxon>Panicoideae</taxon>
        <taxon>Andropogonodae</taxon>
        <taxon>Andropogoneae</taxon>
        <taxon>Saccharinae</taxon>
        <taxon>Miscanthus</taxon>
    </lineage>
</organism>
<sequence>MEHGGSKENTNVTVVAKAKLECEAATKELEVETKCAMEKVGRTFLKEKREGSTLSGILRSWSK</sequence>